<evidence type="ECO:0000256" key="2">
    <source>
        <dbReference type="RuleBase" id="RU003616"/>
    </source>
</evidence>
<dbReference type="SUPFAM" id="SSF49764">
    <property type="entry name" value="HSP20-like chaperones"/>
    <property type="match status" value="1"/>
</dbReference>
<dbReference type="AlphaFoldDB" id="A0A2U1F3T5"/>
<evidence type="ECO:0000259" key="4">
    <source>
        <dbReference type="PROSITE" id="PS01031"/>
    </source>
</evidence>
<feature type="region of interest" description="Disordered" evidence="3">
    <location>
        <begin position="1"/>
        <end position="53"/>
    </location>
</feature>
<reference evidence="5 6" key="1">
    <citation type="submission" date="2018-04" db="EMBL/GenBank/DDBJ databases">
        <title>Genomic Encyclopedia of Type Strains, Phase IV (KMG-IV): sequencing the most valuable type-strain genomes for metagenomic binning, comparative biology and taxonomic classification.</title>
        <authorList>
            <person name="Goeker M."/>
        </authorList>
    </citation>
    <scope>NUCLEOTIDE SEQUENCE [LARGE SCALE GENOMIC DNA]</scope>
    <source>
        <strain evidence="5 6">DSM 45771</strain>
    </source>
</reference>
<evidence type="ECO:0000313" key="5">
    <source>
        <dbReference type="EMBL" id="PVZ06836.1"/>
    </source>
</evidence>
<organism evidence="5 6">
    <name type="scientific">Actinomycetospora cinnamomea</name>
    <dbReference type="NCBI Taxonomy" id="663609"/>
    <lineage>
        <taxon>Bacteria</taxon>
        <taxon>Bacillati</taxon>
        <taxon>Actinomycetota</taxon>
        <taxon>Actinomycetes</taxon>
        <taxon>Pseudonocardiales</taxon>
        <taxon>Pseudonocardiaceae</taxon>
        <taxon>Actinomycetospora</taxon>
    </lineage>
</organism>
<sequence>MGTPTRARRTGTEERPDTPAEAATDATAEGTTPEAQSESGTAPPEASGGVTGALLRGVRAVGGAMSAPVTDSLLGRRPRASITVDERVDEDTLVVEAELPGLTPDDIRVAVEGGRLLLRAEREARPGGLRRRERRTGTLSRELALPPHTDPTAITASYADGLLIVRVPLPAPPTPVERVEIPVSHRR</sequence>
<evidence type="ECO:0000313" key="6">
    <source>
        <dbReference type="Proteomes" id="UP000245639"/>
    </source>
</evidence>
<dbReference type="EMBL" id="QEKW01000012">
    <property type="protein sequence ID" value="PVZ06836.1"/>
    <property type="molecule type" value="Genomic_DNA"/>
</dbReference>
<dbReference type="InterPro" id="IPR008978">
    <property type="entry name" value="HSP20-like_chaperone"/>
</dbReference>
<comment type="similarity">
    <text evidence="1 2">Belongs to the small heat shock protein (HSP20) family.</text>
</comment>
<dbReference type="OrthoDB" id="3855217at2"/>
<proteinExistence type="inferred from homology"/>
<dbReference type="PANTHER" id="PTHR11527">
    <property type="entry name" value="HEAT-SHOCK PROTEIN 20 FAMILY MEMBER"/>
    <property type="match status" value="1"/>
</dbReference>
<protein>
    <submittedName>
        <fullName evidence="5">HSP20 family protein</fullName>
    </submittedName>
</protein>
<comment type="caution">
    <text evidence="5">The sequence shown here is derived from an EMBL/GenBank/DDBJ whole genome shotgun (WGS) entry which is preliminary data.</text>
</comment>
<dbReference type="Proteomes" id="UP000245639">
    <property type="component" value="Unassembled WGS sequence"/>
</dbReference>
<accession>A0A2U1F3T5</accession>
<dbReference type="RefSeq" id="WP_116709880.1">
    <property type="nucleotide sequence ID" value="NZ_QEKW01000012.1"/>
</dbReference>
<dbReference type="InterPro" id="IPR002068">
    <property type="entry name" value="A-crystallin/Hsp20_dom"/>
</dbReference>
<feature type="compositionally biased region" description="Low complexity" evidence="3">
    <location>
        <begin position="19"/>
        <end position="35"/>
    </location>
</feature>
<evidence type="ECO:0000256" key="1">
    <source>
        <dbReference type="PROSITE-ProRule" id="PRU00285"/>
    </source>
</evidence>
<dbReference type="Pfam" id="PF00011">
    <property type="entry name" value="HSP20"/>
    <property type="match status" value="1"/>
</dbReference>
<name>A0A2U1F3T5_9PSEU</name>
<feature type="domain" description="SHSP" evidence="4">
    <location>
        <begin position="75"/>
        <end position="184"/>
    </location>
</feature>
<keyword evidence="6" id="KW-1185">Reference proteome</keyword>
<gene>
    <name evidence="5" type="ORF">C8D89_11229</name>
</gene>
<evidence type="ECO:0000256" key="3">
    <source>
        <dbReference type="SAM" id="MobiDB-lite"/>
    </source>
</evidence>
<dbReference type="PROSITE" id="PS01031">
    <property type="entry name" value="SHSP"/>
    <property type="match status" value="1"/>
</dbReference>
<dbReference type="CDD" id="cd06464">
    <property type="entry name" value="ACD_sHsps-like"/>
    <property type="match status" value="1"/>
</dbReference>
<dbReference type="InterPro" id="IPR031107">
    <property type="entry name" value="Small_HSP"/>
</dbReference>
<dbReference type="Gene3D" id="2.60.40.790">
    <property type="match status" value="1"/>
</dbReference>